<dbReference type="InterPro" id="IPR036322">
    <property type="entry name" value="WD40_repeat_dom_sf"/>
</dbReference>
<keyword evidence="1 3" id="KW-0853">WD repeat</keyword>
<evidence type="ECO:0000256" key="1">
    <source>
        <dbReference type="ARBA" id="ARBA00022574"/>
    </source>
</evidence>
<evidence type="ECO:0000256" key="2">
    <source>
        <dbReference type="ARBA" id="ARBA00022737"/>
    </source>
</evidence>
<accession>A0A9P7VYA6</accession>
<dbReference type="InterPro" id="IPR001680">
    <property type="entry name" value="WD40_rpt"/>
</dbReference>
<dbReference type="InterPro" id="IPR045151">
    <property type="entry name" value="DCAF8"/>
</dbReference>
<dbReference type="PANTHER" id="PTHR15574:SF40">
    <property type="entry name" value="WD AND TETRATRICOPEPTIDE REPEATS PROTEIN 1"/>
    <property type="match status" value="1"/>
</dbReference>
<proteinExistence type="predicted"/>
<dbReference type="InterPro" id="IPR015943">
    <property type="entry name" value="WD40/YVTN_repeat-like_dom_sf"/>
</dbReference>
<dbReference type="OrthoDB" id="2414538at2759"/>
<dbReference type="SUPFAM" id="SSF50978">
    <property type="entry name" value="WD40 repeat-like"/>
    <property type="match status" value="1"/>
</dbReference>
<dbReference type="EMBL" id="MU250528">
    <property type="protein sequence ID" value="KAG7449169.1"/>
    <property type="molecule type" value="Genomic_DNA"/>
</dbReference>
<dbReference type="PROSITE" id="PS50082">
    <property type="entry name" value="WD_REPEATS_2"/>
    <property type="match status" value="1"/>
</dbReference>
<name>A0A9P7VYA6_9AGAR</name>
<evidence type="ECO:0000256" key="3">
    <source>
        <dbReference type="PROSITE-ProRule" id="PRU00221"/>
    </source>
</evidence>
<dbReference type="Gene3D" id="2.130.10.10">
    <property type="entry name" value="YVTN repeat-like/Quinoprotein amine dehydrogenase"/>
    <property type="match status" value="1"/>
</dbReference>
<dbReference type="Pfam" id="PF00400">
    <property type="entry name" value="WD40"/>
    <property type="match status" value="2"/>
</dbReference>
<keyword evidence="5" id="KW-1185">Reference proteome</keyword>
<dbReference type="SMART" id="SM00320">
    <property type="entry name" value="WD40"/>
    <property type="match status" value="5"/>
</dbReference>
<dbReference type="PANTHER" id="PTHR15574">
    <property type="entry name" value="WD REPEAT DOMAIN-CONTAINING FAMILY"/>
    <property type="match status" value="1"/>
</dbReference>
<dbReference type="AlphaFoldDB" id="A0A9P7VYA6"/>
<dbReference type="Proteomes" id="UP000812287">
    <property type="component" value="Unassembled WGS sequence"/>
</dbReference>
<dbReference type="GO" id="GO:0005737">
    <property type="term" value="C:cytoplasm"/>
    <property type="evidence" value="ECO:0007669"/>
    <property type="project" value="TreeGrafter"/>
</dbReference>
<dbReference type="GeneID" id="66111015"/>
<evidence type="ECO:0000313" key="4">
    <source>
        <dbReference type="EMBL" id="KAG7449169.1"/>
    </source>
</evidence>
<dbReference type="RefSeq" id="XP_043042669.1">
    <property type="nucleotide sequence ID" value="XM_043188718.1"/>
</dbReference>
<evidence type="ECO:0000313" key="5">
    <source>
        <dbReference type="Proteomes" id="UP000812287"/>
    </source>
</evidence>
<keyword evidence="2" id="KW-0677">Repeat</keyword>
<dbReference type="PROSITE" id="PS50294">
    <property type="entry name" value="WD_REPEATS_REGION"/>
    <property type="match status" value="1"/>
</dbReference>
<sequence length="470" mass="51768">MISHAAGLPLTLTQNLPSLTRSTCFRNDCLASLFRRPLDRVNVLGEEEAEGHTGCVNALSWAHDGELLLSGGDDTTVRIWRMDSTVSDAEYPFVCCAVIHTGHRANIFNARMLPHSSRIATVAGDKQILVFDIGEVHGPSARGCEGRYSETPTHTLRCHEDRVKRIVTEDSPDVFLTVSEDGTVRQHDLRTSHACRTGCPAPLVQVDFELTSLAMSPLTPYQFVVAGDSAYGYLFDRRHLQTTSSQPSSVFSTDLTTCVRRFGRPEPADDADSRPRRQHITGARMSSHAGDEVHVLPFHAYSGDVVYRYSALGESEEEKGTPTIMPIQKYAGARNVDTVKDVNFLGPSDEYVTVGSDDGNFFVWNKENGNLHGIYEGDGSVVNVIEGHPHLPLLAVSGIDTTVKLFAPTDEESEFSRMDNAEAIIERNQRSRSIRSIRSVDMAALMQLYEAGQVRVSVDGDSDVIPCRNQ</sequence>
<feature type="repeat" description="WD" evidence="3">
    <location>
        <begin position="49"/>
        <end position="84"/>
    </location>
</feature>
<dbReference type="GO" id="GO:0080008">
    <property type="term" value="C:Cul4-RING E3 ubiquitin ligase complex"/>
    <property type="evidence" value="ECO:0007669"/>
    <property type="project" value="TreeGrafter"/>
</dbReference>
<comment type="caution">
    <text evidence="4">The sequence shown here is derived from an EMBL/GenBank/DDBJ whole genome shotgun (WGS) entry which is preliminary data.</text>
</comment>
<reference evidence="4" key="1">
    <citation type="submission" date="2020-11" db="EMBL/GenBank/DDBJ databases">
        <title>Adaptations for nitrogen fixation in a non-lichenized fungal sporocarp promotes dispersal by wood-feeding termites.</title>
        <authorList>
            <consortium name="DOE Joint Genome Institute"/>
            <person name="Koch R.A."/>
            <person name="Yoon G."/>
            <person name="Arayal U."/>
            <person name="Lail K."/>
            <person name="Amirebrahimi M."/>
            <person name="Labutti K."/>
            <person name="Lipzen A."/>
            <person name="Riley R."/>
            <person name="Barry K."/>
            <person name="Henrissat B."/>
            <person name="Grigoriev I.V."/>
            <person name="Herr J.R."/>
            <person name="Aime M.C."/>
        </authorList>
    </citation>
    <scope>NUCLEOTIDE SEQUENCE</scope>
    <source>
        <strain evidence="4">MCA 3950</strain>
    </source>
</reference>
<protein>
    <submittedName>
        <fullName evidence="4">WD40 repeat-like protein</fullName>
    </submittedName>
</protein>
<dbReference type="GO" id="GO:0045717">
    <property type="term" value="P:negative regulation of fatty acid biosynthetic process"/>
    <property type="evidence" value="ECO:0007669"/>
    <property type="project" value="TreeGrafter"/>
</dbReference>
<gene>
    <name evidence="4" type="ORF">BT62DRAFT_964111</name>
</gene>
<organism evidence="4 5">
    <name type="scientific">Guyanagaster necrorhizus</name>
    <dbReference type="NCBI Taxonomy" id="856835"/>
    <lineage>
        <taxon>Eukaryota</taxon>
        <taxon>Fungi</taxon>
        <taxon>Dikarya</taxon>
        <taxon>Basidiomycota</taxon>
        <taxon>Agaricomycotina</taxon>
        <taxon>Agaricomycetes</taxon>
        <taxon>Agaricomycetidae</taxon>
        <taxon>Agaricales</taxon>
        <taxon>Marasmiineae</taxon>
        <taxon>Physalacriaceae</taxon>
        <taxon>Guyanagaster</taxon>
    </lineage>
</organism>